<feature type="domain" description="MULE transposase" evidence="2">
    <location>
        <begin position="234"/>
        <end position="336"/>
    </location>
</feature>
<evidence type="ECO:0000313" key="4">
    <source>
        <dbReference type="EMBL" id="KAE9047217.1"/>
    </source>
</evidence>
<feature type="compositionally biased region" description="Basic and acidic residues" evidence="1">
    <location>
        <begin position="593"/>
        <end position="605"/>
    </location>
</feature>
<dbReference type="PANTHER" id="PTHR48142">
    <property type="entry name" value="PIGMENTOSA GTPASE REGULATOR-LIKE PROTEIN, PUTATIVE-RELATED"/>
    <property type="match status" value="1"/>
</dbReference>
<dbReference type="Proteomes" id="UP000429607">
    <property type="component" value="Unassembled WGS sequence"/>
</dbReference>
<evidence type="ECO:0000313" key="3">
    <source>
        <dbReference type="EMBL" id="KAE9041187.1"/>
    </source>
</evidence>
<dbReference type="Pfam" id="PF10551">
    <property type="entry name" value="MULE"/>
    <property type="match status" value="1"/>
</dbReference>
<comment type="caution">
    <text evidence="5">The sequence shown here is derived from an EMBL/GenBank/DDBJ whole genome shotgun (WGS) entry which is preliminary data.</text>
</comment>
<proteinExistence type="predicted"/>
<protein>
    <recommendedName>
        <fullName evidence="2">MULE transposase domain-containing protein</fullName>
    </recommendedName>
</protein>
<sequence>MPKQIDWKDVALGTSALDAERVLGALKTYEVTKCNQLACVVCPEDASHKMRYRLLKCASEACATSISSHGQTCSWRGKTLSCMENDVVSIFQVGEHVTAASSPRRKRLTPSQKAYIQELTLHHLRPMRIRHAMSRRFETVLQGLPSLSTVQNVVQHYSRTHLTRNDRVDDLRKWIHERAFTGREDLAQPFTYAWDLDADGKPVVGNGSEERPFVVGLTAKTLMLRLIRPPESFVLHVDATYKLNYRGYPVFVVGISDRSRGFHLVSMFIISGETQDVIQPMLMALRRLYSVISGQDLVVQYAMADADQAQYNAVNAVFGNNPRFTSLMGFFHVMQKVYTAIKAFPSDTKAIIVRDLYDMHFARSHTEFVAMRGDFLKRLRDVRELRSFAQYINGQWLTGRYSTWQLYWTPTGFASTNNPVETFNAVLKRDYTLRRRLKMGALLQELSNCCKDKSASERFFSLEVVPAQTLIRRVSEMIREKLLYEGGRHQGDIASAGHIRVISYPAKRINVSPNNRSEEGIAVTAQMGVNYARMEFEGQPYGGWVIDATRMWCQCNYWFGFGVCVHVLFAQRTLEYLDCAGREILVTRGKQKKGADDPLVRDGQRGGRPLGVGPALTY</sequence>
<evidence type="ECO:0000256" key="1">
    <source>
        <dbReference type="SAM" id="MobiDB-lite"/>
    </source>
</evidence>
<dbReference type="PANTHER" id="PTHR48142:SF1">
    <property type="entry name" value="MULE TRANSPOSASE DOMAIN-CONTAINING PROTEIN"/>
    <property type="match status" value="1"/>
</dbReference>
<name>A0A6A4G1S0_9STRA</name>
<accession>A0A6A4G1S0</accession>
<evidence type="ECO:0000313" key="7">
    <source>
        <dbReference type="Proteomes" id="UP000434957"/>
    </source>
</evidence>
<dbReference type="AlphaFoldDB" id="A0A6A4G1S0"/>
<feature type="region of interest" description="Disordered" evidence="1">
    <location>
        <begin position="593"/>
        <end position="618"/>
    </location>
</feature>
<dbReference type="EMBL" id="QXFU01000180">
    <property type="protein sequence ID" value="KAE9041187.1"/>
    <property type="molecule type" value="Genomic_DNA"/>
</dbReference>
<evidence type="ECO:0000259" key="2">
    <source>
        <dbReference type="Pfam" id="PF10551"/>
    </source>
</evidence>
<organism evidence="5 7">
    <name type="scientific">Phytophthora rubi</name>
    <dbReference type="NCBI Taxonomy" id="129364"/>
    <lineage>
        <taxon>Eukaryota</taxon>
        <taxon>Sar</taxon>
        <taxon>Stramenopiles</taxon>
        <taxon>Oomycota</taxon>
        <taxon>Peronosporomycetes</taxon>
        <taxon>Peronosporales</taxon>
        <taxon>Peronosporaceae</taxon>
        <taxon>Phytophthora</taxon>
    </lineage>
</organism>
<dbReference type="OrthoDB" id="124578at2759"/>
<evidence type="ECO:0000313" key="5">
    <source>
        <dbReference type="EMBL" id="KAE9352254.1"/>
    </source>
</evidence>
<dbReference type="EMBL" id="QXFV01000173">
    <property type="protein sequence ID" value="KAE9047217.1"/>
    <property type="molecule type" value="Genomic_DNA"/>
</dbReference>
<gene>
    <name evidence="4" type="ORF">PR001_g4291</name>
    <name evidence="3" type="ORF">PR002_g4573</name>
    <name evidence="5" type="ORF">PR003_g4472</name>
</gene>
<evidence type="ECO:0000313" key="8">
    <source>
        <dbReference type="Proteomes" id="UP000435112"/>
    </source>
</evidence>
<dbReference type="EMBL" id="QXFT01000170">
    <property type="protein sequence ID" value="KAE9352254.1"/>
    <property type="molecule type" value="Genomic_DNA"/>
</dbReference>
<dbReference type="Proteomes" id="UP000435112">
    <property type="component" value="Unassembled WGS sequence"/>
</dbReference>
<evidence type="ECO:0000313" key="6">
    <source>
        <dbReference type="Proteomes" id="UP000429607"/>
    </source>
</evidence>
<dbReference type="InterPro" id="IPR018289">
    <property type="entry name" value="MULE_transposase_dom"/>
</dbReference>
<reference evidence="5 7" key="1">
    <citation type="submission" date="2018-08" db="EMBL/GenBank/DDBJ databases">
        <title>Genomic investigation of the strawberry pathogen Phytophthora fragariae indicates pathogenicity is determined by transcriptional variation in three key races.</title>
        <authorList>
            <person name="Adams T.M."/>
            <person name="Armitage A.D."/>
            <person name="Sobczyk M.K."/>
            <person name="Bates H.J."/>
            <person name="Dunwell J.M."/>
            <person name="Nellist C.F."/>
            <person name="Harrison R.J."/>
        </authorList>
    </citation>
    <scope>NUCLEOTIDE SEQUENCE [LARGE SCALE GENOMIC DNA]</scope>
    <source>
        <strain evidence="4 6">SCRP249</strain>
        <strain evidence="3 8">SCRP324</strain>
        <strain evidence="5 7">SCRP333</strain>
    </source>
</reference>
<keyword evidence="7" id="KW-1185">Reference proteome</keyword>
<dbReference type="Proteomes" id="UP000434957">
    <property type="component" value="Unassembled WGS sequence"/>
</dbReference>